<dbReference type="Proteomes" id="UP000664267">
    <property type="component" value="Unassembled WGS sequence"/>
</dbReference>
<reference evidence="1" key="1">
    <citation type="submission" date="2021-03" db="EMBL/GenBank/DDBJ databases">
        <title>Molecular epidemiology and mechanisms of colistin and carbapenem resistance in Enterobacteriaceae from clinical isolates, the environment and porcine samples in Pretoria, South Africa.</title>
        <authorList>
            <person name="Bogoshi D."/>
            <person name="Mbelle N.M."/>
            <person name="Naidoo V."/>
            <person name="Osei Sekyere J."/>
        </authorList>
    </citation>
    <scope>NUCLEOTIDE SEQUENCE</scope>
    <source>
        <strain evidence="1">C029</strain>
    </source>
</reference>
<proteinExistence type="predicted"/>
<dbReference type="EMBL" id="JAGETN010000015">
    <property type="protein sequence ID" value="MBO2025565.1"/>
    <property type="molecule type" value="Genomic_DNA"/>
</dbReference>
<name>A0A939NQY9_KLEPN</name>
<evidence type="ECO:0000313" key="2">
    <source>
        <dbReference type="Proteomes" id="UP000664267"/>
    </source>
</evidence>
<comment type="caution">
    <text evidence="1">The sequence shown here is derived from an EMBL/GenBank/DDBJ whole genome shotgun (WGS) entry which is preliminary data.</text>
</comment>
<gene>
    <name evidence="1" type="ORF">J4733_09825</name>
</gene>
<dbReference type="AlphaFoldDB" id="A0A939NQY9"/>
<sequence length="101" mass="10786">MLDKNVAVSVLNTQAPARAKINAENFKNGIDKSLNMASQNVPAMLKSINRWRGICKNSGIESAKNYGPWLLENNFKVVGGATTVCTGGVFTISGQQVGMLS</sequence>
<protein>
    <submittedName>
        <fullName evidence="1">Uncharacterized protein</fullName>
    </submittedName>
</protein>
<accession>A0A939NQY9</accession>
<organism evidence="1 2">
    <name type="scientific">Klebsiella pneumoniae</name>
    <dbReference type="NCBI Taxonomy" id="573"/>
    <lineage>
        <taxon>Bacteria</taxon>
        <taxon>Pseudomonadati</taxon>
        <taxon>Pseudomonadota</taxon>
        <taxon>Gammaproteobacteria</taxon>
        <taxon>Enterobacterales</taxon>
        <taxon>Enterobacteriaceae</taxon>
        <taxon>Klebsiella/Raoultella group</taxon>
        <taxon>Klebsiella</taxon>
        <taxon>Klebsiella pneumoniae complex</taxon>
    </lineage>
</organism>
<evidence type="ECO:0000313" key="1">
    <source>
        <dbReference type="EMBL" id="MBO2025565.1"/>
    </source>
</evidence>